<dbReference type="GO" id="GO:0004222">
    <property type="term" value="F:metalloendopeptidase activity"/>
    <property type="evidence" value="ECO:0007669"/>
    <property type="project" value="TreeGrafter"/>
</dbReference>
<evidence type="ECO:0000313" key="3">
    <source>
        <dbReference type="EMBL" id="HAV91932.1"/>
    </source>
</evidence>
<comment type="caution">
    <text evidence="3">The sequence shown here is derived from an EMBL/GenBank/DDBJ whole genome shotgun (WGS) entry which is preliminary data.</text>
</comment>
<dbReference type="PANTHER" id="PTHR21666">
    <property type="entry name" value="PEPTIDASE-RELATED"/>
    <property type="match status" value="1"/>
</dbReference>
<organism evidence="3 4">
    <name type="scientific">candidate division WOR-3 bacterium</name>
    <dbReference type="NCBI Taxonomy" id="2052148"/>
    <lineage>
        <taxon>Bacteria</taxon>
        <taxon>Bacteria division WOR-3</taxon>
    </lineage>
</organism>
<accession>A0A350H8R6</accession>
<gene>
    <name evidence="3" type="ORF">DCW38_01970</name>
</gene>
<sequence>MARIYFVLLSILSITVYAGDTFFPIGENIITGSFGEFRWNHLHTGLDISTGGAEGKSLYAPNDVWVSYIKRDFTGYGNTVFLEDSQYIYVFAHLQGFSEKIDSFLSEDRFRQTIFPVKNRIKFNKKEIFAFSGSSGTSIPHLHFEVRSKNNNPINPLSIFYIPDTENPYIYGVLFVCASDSTLINGKHDNVYMQATKLNSSTFKIKPVNISGLYSVSVKVIDKANSITAKLFVHNASLYSSDRLILSYSLDSLTFDLSRKSPLFFCGDVPIKNSNYLFSFRKPFESFLYQGESGILSSDIDTMLSIILSDRGGNSSRCDIPVVCSKERTQVYSDFVKLKKVNNKITLIMSGSYAKYSVSDKVVNYFKEYIVSDKYKYYVYERFGETENGFAVDGLTVKENIVHIDNTIEAQLSDSIILKSNSDISFLYDKRTVEKRGMKYASNLYEVKLCDRILLQPAEIILKGFEGKSFYLYSNGVQSYIKRLNSTDTVKVEYLKSFIIGNDIMMPKYSRLKKKTTGKYQYHTYSLFDAESGIDWNFVSDSNSLYNEPNLSGNRVKIRTKQDEKGIFIIKDREGNSDTIFINY</sequence>
<keyword evidence="1" id="KW-0732">Signal</keyword>
<evidence type="ECO:0000313" key="4">
    <source>
        <dbReference type="Proteomes" id="UP000264062"/>
    </source>
</evidence>
<dbReference type="CDD" id="cd12797">
    <property type="entry name" value="M23_peptidase"/>
    <property type="match status" value="1"/>
</dbReference>
<dbReference type="InterPro" id="IPR011055">
    <property type="entry name" value="Dup_hybrid_motif"/>
</dbReference>
<name>A0A350H8R6_UNCW3</name>
<dbReference type="SUPFAM" id="SSF51261">
    <property type="entry name" value="Duplicated hybrid motif"/>
    <property type="match status" value="1"/>
</dbReference>
<protein>
    <recommendedName>
        <fullName evidence="2">M23ase beta-sheet core domain-containing protein</fullName>
    </recommendedName>
</protein>
<evidence type="ECO:0000256" key="1">
    <source>
        <dbReference type="ARBA" id="ARBA00022729"/>
    </source>
</evidence>
<dbReference type="EMBL" id="DMZY01000061">
    <property type="protein sequence ID" value="HAV91932.1"/>
    <property type="molecule type" value="Genomic_DNA"/>
</dbReference>
<dbReference type="AlphaFoldDB" id="A0A350H8R6"/>
<proteinExistence type="predicted"/>
<reference evidence="3 4" key="1">
    <citation type="journal article" date="2018" name="Nat. Biotechnol.">
        <title>A standardized bacterial taxonomy based on genome phylogeny substantially revises the tree of life.</title>
        <authorList>
            <person name="Parks D.H."/>
            <person name="Chuvochina M."/>
            <person name="Waite D.W."/>
            <person name="Rinke C."/>
            <person name="Skarshewski A."/>
            <person name="Chaumeil P.A."/>
            <person name="Hugenholtz P."/>
        </authorList>
    </citation>
    <scope>NUCLEOTIDE SEQUENCE [LARGE SCALE GENOMIC DNA]</scope>
    <source>
        <strain evidence="3">UBA9956</strain>
    </source>
</reference>
<dbReference type="InterPro" id="IPR016047">
    <property type="entry name" value="M23ase_b-sheet_dom"/>
</dbReference>
<dbReference type="Gene3D" id="2.70.70.10">
    <property type="entry name" value="Glucose Permease (Domain IIA)"/>
    <property type="match status" value="1"/>
</dbReference>
<dbReference type="PANTHER" id="PTHR21666:SF289">
    <property type="entry name" value="L-ALA--D-GLU ENDOPEPTIDASE"/>
    <property type="match status" value="1"/>
</dbReference>
<dbReference type="InterPro" id="IPR050570">
    <property type="entry name" value="Cell_wall_metabolism_enzyme"/>
</dbReference>
<evidence type="ECO:0000259" key="2">
    <source>
        <dbReference type="Pfam" id="PF01551"/>
    </source>
</evidence>
<dbReference type="Pfam" id="PF01551">
    <property type="entry name" value="Peptidase_M23"/>
    <property type="match status" value="1"/>
</dbReference>
<dbReference type="Proteomes" id="UP000264062">
    <property type="component" value="Unassembled WGS sequence"/>
</dbReference>
<feature type="domain" description="M23ase beta-sheet core" evidence="2">
    <location>
        <begin position="42"/>
        <end position="156"/>
    </location>
</feature>